<reference evidence="1" key="1">
    <citation type="submission" date="2020-09" db="EMBL/GenBank/DDBJ databases">
        <title>Genome-Enabled Discovery of Anthraquinone Biosynthesis in Senna tora.</title>
        <authorList>
            <person name="Kang S.-H."/>
            <person name="Pandey R.P."/>
            <person name="Lee C.-M."/>
            <person name="Sim J.-S."/>
            <person name="Jeong J.-T."/>
            <person name="Choi B.-S."/>
            <person name="Jung M."/>
            <person name="Ginzburg D."/>
            <person name="Zhao K."/>
            <person name="Won S.Y."/>
            <person name="Oh T.-J."/>
            <person name="Yu Y."/>
            <person name="Kim N.-H."/>
            <person name="Lee O.R."/>
            <person name="Lee T.-H."/>
            <person name="Bashyal P."/>
            <person name="Kim T.-S."/>
            <person name="Lee W.-H."/>
            <person name="Kawkins C."/>
            <person name="Kim C.-K."/>
            <person name="Kim J.S."/>
            <person name="Ahn B.O."/>
            <person name="Rhee S.Y."/>
            <person name="Sohng J.K."/>
        </authorList>
    </citation>
    <scope>NUCLEOTIDE SEQUENCE</scope>
    <source>
        <tissue evidence="1">Leaf</tissue>
    </source>
</reference>
<proteinExistence type="predicted"/>
<keyword evidence="2" id="KW-1185">Reference proteome</keyword>
<comment type="caution">
    <text evidence="1">The sequence shown here is derived from an EMBL/GenBank/DDBJ whole genome shotgun (WGS) entry which is preliminary data.</text>
</comment>
<evidence type="ECO:0000313" key="2">
    <source>
        <dbReference type="Proteomes" id="UP000634136"/>
    </source>
</evidence>
<name>A0A834TKX6_9FABA</name>
<protein>
    <submittedName>
        <fullName evidence="1">Uncharacterized protein</fullName>
    </submittedName>
</protein>
<sequence>MGSKYRYRKRSGSGATLRN</sequence>
<gene>
    <name evidence="1" type="ORF">G2W53_020875</name>
</gene>
<organism evidence="1 2">
    <name type="scientific">Senna tora</name>
    <dbReference type="NCBI Taxonomy" id="362788"/>
    <lineage>
        <taxon>Eukaryota</taxon>
        <taxon>Viridiplantae</taxon>
        <taxon>Streptophyta</taxon>
        <taxon>Embryophyta</taxon>
        <taxon>Tracheophyta</taxon>
        <taxon>Spermatophyta</taxon>
        <taxon>Magnoliopsida</taxon>
        <taxon>eudicotyledons</taxon>
        <taxon>Gunneridae</taxon>
        <taxon>Pentapetalae</taxon>
        <taxon>rosids</taxon>
        <taxon>fabids</taxon>
        <taxon>Fabales</taxon>
        <taxon>Fabaceae</taxon>
        <taxon>Caesalpinioideae</taxon>
        <taxon>Cassia clade</taxon>
        <taxon>Senna</taxon>
    </lineage>
</organism>
<evidence type="ECO:0000313" key="1">
    <source>
        <dbReference type="EMBL" id="KAF7822731.1"/>
    </source>
</evidence>
<dbReference type="AlphaFoldDB" id="A0A834TKX6"/>
<accession>A0A834TKX6</accession>
<dbReference type="Proteomes" id="UP000634136">
    <property type="component" value="Unassembled WGS sequence"/>
</dbReference>
<dbReference type="EMBL" id="JAAIUW010000007">
    <property type="protein sequence ID" value="KAF7822731.1"/>
    <property type="molecule type" value="Genomic_DNA"/>
</dbReference>